<dbReference type="Gene3D" id="2.60.200.40">
    <property type="match status" value="1"/>
</dbReference>
<comment type="subcellular location">
    <subcellularLocation>
        <location evidence="1">Vacuole membrane</location>
        <topology evidence="1">Peripheral membrane protein</topology>
    </subcellularLocation>
</comment>
<feature type="domain" description="DAGKc" evidence="11">
    <location>
        <begin position="103"/>
        <end position="245"/>
    </location>
</feature>
<dbReference type="Gene3D" id="1.20.58.70">
    <property type="match status" value="1"/>
</dbReference>
<keyword evidence="13" id="KW-1185">Reference proteome</keyword>
<evidence type="ECO:0000256" key="2">
    <source>
        <dbReference type="ARBA" id="ARBA00022679"/>
    </source>
</evidence>
<feature type="transmembrane region" description="Helical" evidence="10">
    <location>
        <begin position="646"/>
        <end position="667"/>
    </location>
</feature>
<evidence type="ECO:0000256" key="7">
    <source>
        <dbReference type="ARBA" id="ARBA00023136"/>
    </source>
</evidence>
<dbReference type="EMBL" id="CACSLK010027624">
    <property type="protein sequence ID" value="CAA0826572.1"/>
    <property type="molecule type" value="Genomic_DNA"/>
</dbReference>
<keyword evidence="3" id="KW-0547">Nucleotide-binding</keyword>
<dbReference type="AlphaFoldDB" id="A0A9N7N9Y9"/>
<accession>A0A9N7N9Y9</accession>
<dbReference type="SUPFAM" id="SSF111331">
    <property type="entry name" value="NAD kinase/diacylglycerol kinase-like"/>
    <property type="match status" value="1"/>
</dbReference>
<dbReference type="InterPro" id="IPR016064">
    <property type="entry name" value="NAD/diacylglycerol_kinase_sf"/>
</dbReference>
<dbReference type="PROSITE" id="PS50146">
    <property type="entry name" value="DAGK"/>
    <property type="match status" value="1"/>
</dbReference>
<keyword evidence="2" id="KW-0808">Transferase</keyword>
<dbReference type="Pfam" id="PF19279">
    <property type="entry name" value="YegS_C"/>
    <property type="match status" value="1"/>
</dbReference>
<dbReference type="InterPro" id="IPR050187">
    <property type="entry name" value="Lipid_Phosphate_FormReg"/>
</dbReference>
<keyword evidence="7 10" id="KW-0472">Membrane</keyword>
<evidence type="ECO:0000313" key="12">
    <source>
        <dbReference type="EMBL" id="CAA0826572.1"/>
    </source>
</evidence>
<dbReference type="InterPro" id="IPR010989">
    <property type="entry name" value="SNARE"/>
</dbReference>
<dbReference type="InterPro" id="IPR006011">
    <property type="entry name" value="Syntaxin_N"/>
</dbReference>
<evidence type="ECO:0000256" key="1">
    <source>
        <dbReference type="ARBA" id="ARBA00004148"/>
    </source>
</evidence>
<evidence type="ECO:0000256" key="4">
    <source>
        <dbReference type="ARBA" id="ARBA00022777"/>
    </source>
</evidence>
<gene>
    <name evidence="12" type="ORF">SHERM_01772</name>
</gene>
<dbReference type="FunFam" id="3.40.50.10330:FF:000005">
    <property type="entry name" value="Sphingosine kinase 2"/>
    <property type="match status" value="1"/>
</dbReference>
<dbReference type="InterPro" id="IPR045540">
    <property type="entry name" value="YegS/DAGK_C"/>
</dbReference>
<dbReference type="GO" id="GO:0009705">
    <property type="term" value="C:plant-type vacuole membrane"/>
    <property type="evidence" value="ECO:0007669"/>
    <property type="project" value="UniProtKB-ARBA"/>
</dbReference>
<dbReference type="InterPro" id="IPR017438">
    <property type="entry name" value="ATP-NAD_kinase_N"/>
</dbReference>
<keyword evidence="10" id="KW-1133">Transmembrane helix</keyword>
<protein>
    <recommendedName>
        <fullName evidence="8">sphingosine kinase</fullName>
        <ecNumber evidence="8">2.7.1.91</ecNumber>
    </recommendedName>
</protein>
<dbReference type="Pfam" id="PF00781">
    <property type="entry name" value="DAGK_cat"/>
    <property type="match status" value="1"/>
</dbReference>
<evidence type="ECO:0000256" key="3">
    <source>
        <dbReference type="ARBA" id="ARBA00022741"/>
    </source>
</evidence>
<dbReference type="GO" id="GO:0071215">
    <property type="term" value="P:cellular response to abscisic acid stimulus"/>
    <property type="evidence" value="ECO:0007669"/>
    <property type="project" value="UniProtKB-ARBA"/>
</dbReference>
<dbReference type="Proteomes" id="UP001153555">
    <property type="component" value="Unassembled WGS sequence"/>
</dbReference>
<feature type="region of interest" description="Disordered" evidence="9">
    <location>
        <begin position="604"/>
        <end position="635"/>
    </location>
</feature>
<dbReference type="GO" id="GO:0005524">
    <property type="term" value="F:ATP binding"/>
    <property type="evidence" value="ECO:0007669"/>
    <property type="project" value="UniProtKB-KW"/>
</dbReference>
<dbReference type="GO" id="GO:0046512">
    <property type="term" value="P:sphingosine biosynthetic process"/>
    <property type="evidence" value="ECO:0007669"/>
    <property type="project" value="TreeGrafter"/>
</dbReference>
<dbReference type="InterPro" id="IPR001206">
    <property type="entry name" value="Diacylglycerol_kinase_cat_dom"/>
</dbReference>
<name>A0A9N7N9Y9_STRHE</name>
<dbReference type="SUPFAM" id="SSF47661">
    <property type="entry name" value="t-snare proteins"/>
    <property type="match status" value="1"/>
</dbReference>
<evidence type="ECO:0000313" key="13">
    <source>
        <dbReference type="Proteomes" id="UP001153555"/>
    </source>
</evidence>
<dbReference type="GO" id="GO:0015031">
    <property type="term" value="P:protein transport"/>
    <property type="evidence" value="ECO:0007669"/>
    <property type="project" value="UniProtKB-KW"/>
</dbReference>
<keyword evidence="4 12" id="KW-0418">Kinase</keyword>
<evidence type="ECO:0000256" key="5">
    <source>
        <dbReference type="ARBA" id="ARBA00022840"/>
    </source>
</evidence>
<dbReference type="PANTHER" id="PTHR12358">
    <property type="entry name" value="SPHINGOSINE KINASE"/>
    <property type="match status" value="1"/>
</dbReference>
<evidence type="ECO:0000256" key="10">
    <source>
        <dbReference type="SAM" id="Phobius"/>
    </source>
</evidence>
<keyword evidence="6" id="KW-0813">Transport</keyword>
<dbReference type="PANTHER" id="PTHR12358:SF31">
    <property type="entry name" value="ACYLGLYCEROL KINASE, MITOCHONDRIAL"/>
    <property type="match status" value="1"/>
</dbReference>
<organism evidence="12 13">
    <name type="scientific">Striga hermonthica</name>
    <name type="common">Purple witchweed</name>
    <name type="synonym">Buchnera hermonthica</name>
    <dbReference type="NCBI Taxonomy" id="68872"/>
    <lineage>
        <taxon>Eukaryota</taxon>
        <taxon>Viridiplantae</taxon>
        <taxon>Streptophyta</taxon>
        <taxon>Embryophyta</taxon>
        <taxon>Tracheophyta</taxon>
        <taxon>Spermatophyta</taxon>
        <taxon>Magnoliopsida</taxon>
        <taxon>eudicotyledons</taxon>
        <taxon>Gunneridae</taxon>
        <taxon>Pentapetalae</taxon>
        <taxon>asterids</taxon>
        <taxon>lamiids</taxon>
        <taxon>Lamiales</taxon>
        <taxon>Orobanchaceae</taxon>
        <taxon>Buchnereae</taxon>
        <taxon>Striga</taxon>
    </lineage>
</organism>
<evidence type="ECO:0000256" key="6">
    <source>
        <dbReference type="ARBA" id="ARBA00022927"/>
    </source>
</evidence>
<dbReference type="Gene3D" id="3.40.50.10330">
    <property type="entry name" value="Probable inorganic polyphosphate/atp-NAD kinase, domain 1"/>
    <property type="match status" value="1"/>
</dbReference>
<keyword evidence="10" id="KW-0812">Transmembrane</keyword>
<reference evidence="12" key="1">
    <citation type="submission" date="2019-12" db="EMBL/GenBank/DDBJ databases">
        <authorList>
            <person name="Scholes J."/>
        </authorList>
    </citation>
    <scope>NUCLEOTIDE SEQUENCE</scope>
</reference>
<keyword evidence="5" id="KW-0067">ATP-binding</keyword>
<evidence type="ECO:0000259" key="11">
    <source>
        <dbReference type="PROSITE" id="PS50146"/>
    </source>
</evidence>
<evidence type="ECO:0000256" key="8">
    <source>
        <dbReference type="ARBA" id="ARBA00044037"/>
    </source>
</evidence>
<dbReference type="EC" id="2.7.1.91" evidence="8"/>
<keyword evidence="6" id="KW-0653">Protein transport</keyword>
<comment type="caution">
    <text evidence="12">The sequence shown here is derived from an EMBL/GenBank/DDBJ whole genome shotgun (WGS) entry which is preliminary data.</text>
</comment>
<dbReference type="Pfam" id="PF00804">
    <property type="entry name" value="Syntaxin"/>
    <property type="match status" value="1"/>
</dbReference>
<dbReference type="OrthoDB" id="3853857at2759"/>
<dbReference type="GO" id="GO:0008481">
    <property type="term" value="F:sphingosine kinase activity"/>
    <property type="evidence" value="ECO:0007669"/>
    <property type="project" value="UniProtKB-EC"/>
</dbReference>
<dbReference type="SMART" id="SM00046">
    <property type="entry name" value="DAGKc"/>
    <property type="match status" value="1"/>
</dbReference>
<dbReference type="GO" id="GO:0016192">
    <property type="term" value="P:vesicle-mediated transport"/>
    <property type="evidence" value="ECO:0007669"/>
    <property type="project" value="InterPro"/>
</dbReference>
<proteinExistence type="predicted"/>
<evidence type="ECO:0000256" key="9">
    <source>
        <dbReference type="SAM" id="MobiDB-lite"/>
    </source>
</evidence>
<sequence>MEVEECILSDQVRANGHTTTVTLSSGGQLQWGDRRLDMEKQVLGFSVEGLKINIRSAVEAPAGICCCSGKSSLTRKTFTLELLSNDSVRIWSQKMQEYLDSLARPKRLFIFVNPFGGKKSASKIFVNDVKPLLDDANVEYTVQETKYRLHAKEVVQSLDFSKYDGIVCVSGDGILVEVLNGLLTREDWSNAIQIPLGVVPAGTGNGMVKSLLDSCGEPCAASNATVSIIRGHKCALDVATISQGPTKFFSLLMLAWGLVADIDIESEKYRWMGSARLDFYALQRIFGLRKYNGSILFVPAPGFESFGEPLDLEKQIIVDRESGIKIDDGPAKPQECGYQGPKFDIKMLNWRKIDGPFVSIWLHNVPWGGEDTMAAPDAKFSDGYLDLIMIKECPKLSLLKMMTELNSGEHVKFPFVSYLKVKAFVLEPGPRIIDTDKEGIIDVDGEVLARGVGIQKIRSKPGRPGSLTWFYQWRVAGGGPGSSDDNARASMISNLGLSIKQMMRRFQGLRVQMETDHRQMIESRYFAITREKATAEAIDNLIANEVPESSIHHAMQDHGRGPVLDAVAEIQERRGAMMEARRTLMALHQILLGIATPVVAASAEEGPRGIGPPSPVEPIRSSGLGPTEGPSKAGLNDYERETRKQAYIAIVVAVVIIITVIVSLLNVENRLENGGSNG</sequence>